<dbReference type="Pfam" id="PF13715">
    <property type="entry name" value="CarbopepD_reg_2"/>
    <property type="match status" value="1"/>
</dbReference>
<dbReference type="InterPro" id="IPR036942">
    <property type="entry name" value="Beta-barrel_TonB_sf"/>
</dbReference>
<dbReference type="InterPro" id="IPR008969">
    <property type="entry name" value="CarboxyPept-like_regulatory"/>
</dbReference>
<dbReference type="GO" id="GO:0009279">
    <property type="term" value="C:cell outer membrane"/>
    <property type="evidence" value="ECO:0007669"/>
    <property type="project" value="UniProtKB-SubCell"/>
</dbReference>
<keyword evidence="8" id="KW-0675">Receptor</keyword>
<dbReference type="Proteomes" id="UP000245133">
    <property type="component" value="Unassembled WGS sequence"/>
</dbReference>
<keyword evidence="5" id="KW-0732">Signal</keyword>
<evidence type="ECO:0000313" key="9">
    <source>
        <dbReference type="Proteomes" id="UP000245133"/>
    </source>
</evidence>
<protein>
    <submittedName>
        <fullName evidence="8">TonB-dependent receptor</fullName>
    </submittedName>
</protein>
<dbReference type="Pfam" id="PF07715">
    <property type="entry name" value="Plug"/>
    <property type="match status" value="1"/>
</dbReference>
<comment type="caution">
    <text evidence="8">The sequence shown here is derived from an EMBL/GenBank/DDBJ whole genome shotgun (WGS) entry which is preliminary data.</text>
</comment>
<evidence type="ECO:0000256" key="5">
    <source>
        <dbReference type="SAM" id="SignalP"/>
    </source>
</evidence>
<name>A0A2P2E3G8_9LEPT</name>
<sequence>MKIILANIFLFLFSFSLLAQANGSIKGTIIDSENGEAVFGATIVVRSEKKFAKTDFDGKYSLDLPPGEYEVEYQMYGYGPQKKKVTITSGKPQTINVTFGAQTLETVEVVDRAKNNTESALLALQRKSGTVSDGISQEAIKKSPDSSAGDVVRRVTGITLIGGKYVFVRGLGERYSNTTVNDIFVPTTEPDKRVVPLDIFPSSMLKNIRVMKTFSPEDPAEFSGGLVKIETQEYPDQFQMNLGVGLSYNKISTNREFKSFDAGDFFGRPTANEQLPSLVGGLPSYVVFEPGNRFGGLPPNLVNIGALTFNQQWTPTSDQAGYDKSFNFNVGNTFKITDSGQRLGVFVGFQRAVEYRTKTEKQVRYIPGFVGSVPLPDATFLSPIQEQNATIYNKEVNSAANANFAYEITKGQQVYFKNLYSVNSDTNVRDTNFGVNRIDNFQFIAQTNTFTSRQIFNSVLGGDHAIQLGSMARPHKLEWQFGYSVANRDEPNLTQQVWRRSEPPSAVNTPFVRLGGNPDGSRFFSESQDTVRQTGLKYEIPFEQWNGLKSSLKIGTLNIDRFKDFRFREFNQRSQIGVSASRVSDLWPVPGELTFIPTDYLPNRNNNDLANKVFFERQVEPNAYDAMQKLRANFIQFDLPLVNKFRFVGGVRYEDSYQKVKTFVLKDQVSIRNLDYGCRVDNEDQRLALVNSRICDANNNGIGELAKKDLLPSANFVWEFHKDMNLRFGLTQTVTRPDLRELSPFGFTPYFGADRIFGNPNLKRTYIHNYDVRWEYYITQNDYVGVGVFQKNLSSPIEMVGFPVAGSISNRFSYTNAEQATLRGVELDFRKEFLERFRVETNFFFIKSRVDVIDWVTLQAIRGGFIDRNSVVALFNPTNTSRPLQGQSEFVYNVKFDTFLTKKRNQTIGVYYNYFGDRIYSVGANGTPDAYERGVGLTDIVYSYTQDERLDFKLAAKNIFDTRFRVYQRDEVTNEEKLFMAYRIGYTISASMTYKLF</sequence>
<dbReference type="PANTHER" id="PTHR40980">
    <property type="entry name" value="PLUG DOMAIN-CONTAINING PROTEIN"/>
    <property type="match status" value="1"/>
</dbReference>
<keyword evidence="4" id="KW-0798">TonB box</keyword>
<organism evidence="8 9">
    <name type="scientific">Leptospira ryugenii</name>
    <dbReference type="NCBI Taxonomy" id="1917863"/>
    <lineage>
        <taxon>Bacteria</taxon>
        <taxon>Pseudomonadati</taxon>
        <taxon>Spirochaetota</taxon>
        <taxon>Spirochaetia</taxon>
        <taxon>Leptospirales</taxon>
        <taxon>Leptospiraceae</taxon>
        <taxon>Leptospira</taxon>
    </lineage>
</organism>
<feature type="signal peptide" evidence="5">
    <location>
        <begin position="1"/>
        <end position="21"/>
    </location>
</feature>
<evidence type="ECO:0000259" key="7">
    <source>
        <dbReference type="Pfam" id="PF07715"/>
    </source>
</evidence>
<evidence type="ECO:0000256" key="4">
    <source>
        <dbReference type="RuleBase" id="RU003357"/>
    </source>
</evidence>
<dbReference type="OrthoDB" id="9768470at2"/>
<dbReference type="Gene3D" id="2.40.170.20">
    <property type="entry name" value="TonB-dependent receptor, beta-barrel domain"/>
    <property type="match status" value="1"/>
</dbReference>
<comment type="similarity">
    <text evidence="4">Belongs to the TonB-dependent receptor family.</text>
</comment>
<proteinExistence type="inferred from homology"/>
<accession>A0A2P2E3G8</accession>
<gene>
    <name evidence="8" type="ORF">LPTSP4_29660</name>
</gene>
<dbReference type="AlphaFoldDB" id="A0A2P2E3G8"/>
<dbReference type="RefSeq" id="WP_108977768.1">
    <property type="nucleotide sequence ID" value="NZ_BFBB01000008.1"/>
</dbReference>
<dbReference type="SUPFAM" id="SSF56935">
    <property type="entry name" value="Porins"/>
    <property type="match status" value="1"/>
</dbReference>
<evidence type="ECO:0000313" key="8">
    <source>
        <dbReference type="EMBL" id="GBF51430.1"/>
    </source>
</evidence>
<reference evidence="8 9" key="1">
    <citation type="submission" date="2018-02" db="EMBL/GenBank/DDBJ databases">
        <title>Novel Leptospira species isolated from soil and water in Japan.</title>
        <authorList>
            <person name="Nakao R."/>
            <person name="Masuzawa T."/>
        </authorList>
    </citation>
    <scope>NUCLEOTIDE SEQUENCE [LARGE SCALE GENOMIC DNA]</scope>
    <source>
        <strain evidence="8 9">YH101</strain>
    </source>
</reference>
<dbReference type="SUPFAM" id="SSF49464">
    <property type="entry name" value="Carboxypeptidase regulatory domain-like"/>
    <property type="match status" value="1"/>
</dbReference>
<dbReference type="Pfam" id="PF00593">
    <property type="entry name" value="TonB_dep_Rec_b-barrel"/>
    <property type="match status" value="1"/>
</dbReference>
<evidence type="ECO:0000256" key="2">
    <source>
        <dbReference type="ARBA" id="ARBA00023136"/>
    </source>
</evidence>
<dbReference type="InterPro" id="IPR000531">
    <property type="entry name" value="Beta-barrel_TonB"/>
</dbReference>
<dbReference type="EMBL" id="BFBB01000008">
    <property type="protein sequence ID" value="GBF51430.1"/>
    <property type="molecule type" value="Genomic_DNA"/>
</dbReference>
<dbReference type="InterPro" id="IPR012910">
    <property type="entry name" value="Plug_dom"/>
</dbReference>
<dbReference type="Gene3D" id="2.170.130.10">
    <property type="entry name" value="TonB-dependent receptor, plug domain"/>
    <property type="match status" value="1"/>
</dbReference>
<keyword evidence="9" id="KW-1185">Reference proteome</keyword>
<keyword evidence="3" id="KW-0998">Cell outer membrane</keyword>
<comment type="subcellular location">
    <subcellularLocation>
        <location evidence="1 4">Cell outer membrane</location>
    </subcellularLocation>
</comment>
<evidence type="ECO:0000256" key="1">
    <source>
        <dbReference type="ARBA" id="ARBA00004442"/>
    </source>
</evidence>
<dbReference type="PANTHER" id="PTHR40980:SF5">
    <property type="entry name" value="TONB-DEPENDENT RECEPTOR"/>
    <property type="match status" value="1"/>
</dbReference>
<keyword evidence="2 4" id="KW-0472">Membrane</keyword>
<evidence type="ECO:0000259" key="6">
    <source>
        <dbReference type="Pfam" id="PF00593"/>
    </source>
</evidence>
<feature type="chain" id="PRO_5015179141" evidence="5">
    <location>
        <begin position="22"/>
        <end position="997"/>
    </location>
</feature>
<dbReference type="Gene3D" id="2.60.40.1120">
    <property type="entry name" value="Carboxypeptidase-like, regulatory domain"/>
    <property type="match status" value="1"/>
</dbReference>
<dbReference type="InterPro" id="IPR037066">
    <property type="entry name" value="Plug_dom_sf"/>
</dbReference>
<feature type="domain" description="TonB-dependent receptor-like beta-barrel" evidence="6">
    <location>
        <begin position="496"/>
        <end position="959"/>
    </location>
</feature>
<feature type="domain" description="TonB-dependent receptor plug" evidence="7">
    <location>
        <begin position="131"/>
        <end position="212"/>
    </location>
</feature>
<evidence type="ECO:0000256" key="3">
    <source>
        <dbReference type="ARBA" id="ARBA00023237"/>
    </source>
</evidence>